<dbReference type="CTD" id="41233"/>
<proteinExistence type="inferred from homology"/>
<evidence type="ECO:0000256" key="1">
    <source>
        <dbReference type="ARBA" id="ARBA00004613"/>
    </source>
</evidence>
<dbReference type="Proteomes" id="UP000694867">
    <property type="component" value="Unplaced"/>
</dbReference>
<organism evidence="6 7">
    <name type="scientific">Galendromus occidentalis</name>
    <name type="common">western predatory mite</name>
    <dbReference type="NCBI Taxonomy" id="34638"/>
    <lineage>
        <taxon>Eukaryota</taxon>
        <taxon>Metazoa</taxon>
        <taxon>Ecdysozoa</taxon>
        <taxon>Arthropoda</taxon>
        <taxon>Chelicerata</taxon>
        <taxon>Arachnida</taxon>
        <taxon>Acari</taxon>
        <taxon>Parasitiformes</taxon>
        <taxon>Mesostigmata</taxon>
        <taxon>Gamasina</taxon>
        <taxon>Phytoseioidea</taxon>
        <taxon>Phytoseiidae</taxon>
        <taxon>Typhlodrominae</taxon>
        <taxon>Galendromus</taxon>
    </lineage>
</organism>
<dbReference type="Pfam" id="PF02221">
    <property type="entry name" value="E1_DerP2_DerF2"/>
    <property type="match status" value="1"/>
</dbReference>
<comment type="subcellular location">
    <subcellularLocation>
        <location evidence="1">Secreted</location>
    </subcellularLocation>
</comment>
<reference evidence="7" key="1">
    <citation type="submission" date="2025-08" db="UniProtKB">
        <authorList>
            <consortium name="RefSeq"/>
        </authorList>
    </citation>
    <scope>IDENTIFICATION</scope>
</reference>
<dbReference type="SUPFAM" id="SSF81296">
    <property type="entry name" value="E set domains"/>
    <property type="match status" value="1"/>
</dbReference>
<protein>
    <submittedName>
        <fullName evidence="7">NPC intracellular cholesterol transporter 2</fullName>
    </submittedName>
</protein>
<evidence type="ECO:0000313" key="7">
    <source>
        <dbReference type="RefSeq" id="XP_003748537.1"/>
    </source>
</evidence>
<feature type="signal peptide" evidence="4">
    <location>
        <begin position="1"/>
        <end position="15"/>
    </location>
</feature>
<dbReference type="Gene3D" id="2.60.40.770">
    <property type="match status" value="1"/>
</dbReference>
<dbReference type="RefSeq" id="XP_003748537.1">
    <property type="nucleotide sequence ID" value="XM_003748489.2"/>
</dbReference>
<dbReference type="InterPro" id="IPR014756">
    <property type="entry name" value="Ig_E-set"/>
</dbReference>
<keyword evidence="4" id="KW-0732">Signal</keyword>
<accession>A0AAJ6QX07</accession>
<evidence type="ECO:0000256" key="4">
    <source>
        <dbReference type="SAM" id="SignalP"/>
    </source>
</evidence>
<evidence type="ECO:0000259" key="5">
    <source>
        <dbReference type="SMART" id="SM00737"/>
    </source>
</evidence>
<dbReference type="AlphaFoldDB" id="A0AAJ6QX07"/>
<keyword evidence="3" id="KW-0964">Secreted</keyword>
<dbReference type="InterPro" id="IPR003172">
    <property type="entry name" value="ML_dom"/>
</dbReference>
<dbReference type="GO" id="GO:0005576">
    <property type="term" value="C:extracellular region"/>
    <property type="evidence" value="ECO:0007669"/>
    <property type="project" value="UniProtKB-SubCell"/>
</dbReference>
<feature type="domain" description="MD-2-related lipid-recognition" evidence="5">
    <location>
        <begin position="24"/>
        <end position="153"/>
    </location>
</feature>
<evidence type="ECO:0000256" key="3">
    <source>
        <dbReference type="ARBA" id="ARBA00022525"/>
    </source>
</evidence>
<sequence>MQILVVLSVVGACFAGELFDIKPLEQCEDSTSIKHVQVENCNDPTLCRLMKGANTTLRVVMVAPKKVTNVKALVTGTVGDAELPFPGFDRYVCKHPDNKNFCPQEPGKEYTLNLSLPILNLFPKIKTTAFVRLIDDDAPSEIEERLGCFKIMVELIDNPNAPVTKRPDDDDEEE</sequence>
<gene>
    <name evidence="7" type="primary">LOC100908898</name>
</gene>
<keyword evidence="6" id="KW-1185">Reference proteome</keyword>
<name>A0AAJ6QX07_9ACAR</name>
<evidence type="ECO:0000313" key="6">
    <source>
        <dbReference type="Proteomes" id="UP000694867"/>
    </source>
</evidence>
<evidence type="ECO:0000256" key="2">
    <source>
        <dbReference type="ARBA" id="ARBA00006370"/>
    </source>
</evidence>
<dbReference type="SMART" id="SM00737">
    <property type="entry name" value="ML"/>
    <property type="match status" value="1"/>
</dbReference>
<comment type="similarity">
    <text evidence="2">Belongs to the NPC2 family.</text>
</comment>
<dbReference type="GeneID" id="100908898"/>
<dbReference type="FunFam" id="2.60.40.770:FF:000001">
    <property type="entry name" value="NPC intracellular cholesterol transporter 2"/>
    <property type="match status" value="1"/>
</dbReference>
<dbReference type="KEGG" id="goe:100908898"/>
<feature type="chain" id="PRO_5042573992" evidence="4">
    <location>
        <begin position="16"/>
        <end position="174"/>
    </location>
</feature>